<keyword evidence="6 15" id="KW-0436">Ligase</keyword>
<evidence type="ECO:0000256" key="11">
    <source>
        <dbReference type="ARBA" id="ARBA00022917"/>
    </source>
</evidence>
<dbReference type="InterPro" id="IPR013155">
    <property type="entry name" value="M/V/L/I-tRNA-synth_anticd-bd"/>
</dbReference>
<evidence type="ECO:0000259" key="16">
    <source>
        <dbReference type="Pfam" id="PF00133"/>
    </source>
</evidence>
<evidence type="ECO:0000313" key="18">
    <source>
        <dbReference type="EMBL" id="TCT13995.1"/>
    </source>
</evidence>
<reference evidence="18 19" key="1">
    <citation type="submission" date="2019-03" db="EMBL/GenBank/DDBJ databases">
        <title>Genomic Encyclopedia of Type Strains, Phase IV (KMG-IV): sequencing the most valuable type-strain genomes for metagenomic binning, comparative biology and taxonomic classification.</title>
        <authorList>
            <person name="Goeker M."/>
        </authorList>
    </citation>
    <scope>NUCLEOTIDE SEQUENCE [LARGE SCALE GENOMIC DNA]</scope>
    <source>
        <strain evidence="18 19">DSM 24629</strain>
    </source>
</reference>
<evidence type="ECO:0000259" key="17">
    <source>
        <dbReference type="Pfam" id="PF08264"/>
    </source>
</evidence>
<dbReference type="EC" id="6.1.1.5" evidence="15"/>
<keyword evidence="9 15" id="KW-0862">Zinc</keyword>
<dbReference type="AlphaFoldDB" id="A0A4R3MKK2"/>
<comment type="caution">
    <text evidence="18">The sequence shown here is derived from an EMBL/GenBank/DDBJ whole genome shotgun (WGS) entry which is preliminary data.</text>
</comment>
<dbReference type="PRINTS" id="PR00984">
    <property type="entry name" value="TRNASYNTHILE"/>
</dbReference>
<dbReference type="GO" id="GO:0000049">
    <property type="term" value="F:tRNA binding"/>
    <property type="evidence" value="ECO:0007669"/>
    <property type="project" value="InterPro"/>
</dbReference>
<dbReference type="InterPro" id="IPR001412">
    <property type="entry name" value="aa-tRNA-synth_I_CS"/>
</dbReference>
<dbReference type="Gene3D" id="3.40.50.620">
    <property type="entry name" value="HUPs"/>
    <property type="match status" value="2"/>
</dbReference>
<feature type="short sequence motif" description="'HIGH' region" evidence="15">
    <location>
        <begin position="48"/>
        <end position="58"/>
    </location>
</feature>
<proteinExistence type="inferred from homology"/>
<feature type="domain" description="Aminoacyl-tRNA synthetase class Ia" evidence="16">
    <location>
        <begin position="18"/>
        <end position="621"/>
    </location>
</feature>
<evidence type="ECO:0000256" key="9">
    <source>
        <dbReference type="ARBA" id="ARBA00022833"/>
    </source>
</evidence>
<feature type="binding site" evidence="15">
    <location>
        <position position="594"/>
    </location>
    <ligand>
        <name>ATP</name>
        <dbReference type="ChEBI" id="CHEBI:30616"/>
    </ligand>
</feature>
<dbReference type="PROSITE" id="PS00178">
    <property type="entry name" value="AA_TRNA_LIGASE_I"/>
    <property type="match status" value="1"/>
</dbReference>
<keyword evidence="11 15" id="KW-0648">Protein biosynthesis</keyword>
<comment type="function">
    <text evidence="13 15">Catalyzes the attachment of isoleucine to tRNA(Ile). As IleRS can inadvertently accommodate and process structurally similar amino acids such as valine, to avoid such errors it has two additional distinct tRNA(Ile)-dependent editing activities. One activity is designated as 'pretransfer' editing and involves the hydrolysis of activated Val-AMP. The other activity is designated 'posttransfer' editing and involves deacylation of mischarged Val-tRNA(Ile).</text>
</comment>
<comment type="cofactor">
    <cofactor evidence="1 15">
        <name>Zn(2+)</name>
        <dbReference type="ChEBI" id="CHEBI:29105"/>
    </cofactor>
</comment>
<comment type="catalytic activity">
    <reaction evidence="14 15">
        <text>tRNA(Ile) + L-isoleucine + ATP = L-isoleucyl-tRNA(Ile) + AMP + diphosphate</text>
        <dbReference type="Rhea" id="RHEA:11060"/>
        <dbReference type="Rhea" id="RHEA-COMP:9666"/>
        <dbReference type="Rhea" id="RHEA-COMP:9695"/>
        <dbReference type="ChEBI" id="CHEBI:30616"/>
        <dbReference type="ChEBI" id="CHEBI:33019"/>
        <dbReference type="ChEBI" id="CHEBI:58045"/>
        <dbReference type="ChEBI" id="CHEBI:78442"/>
        <dbReference type="ChEBI" id="CHEBI:78528"/>
        <dbReference type="ChEBI" id="CHEBI:456215"/>
        <dbReference type="EC" id="6.1.1.5"/>
    </reaction>
</comment>
<dbReference type="Proteomes" id="UP000294902">
    <property type="component" value="Unassembled WGS sequence"/>
</dbReference>
<dbReference type="NCBIfam" id="TIGR00392">
    <property type="entry name" value="ileS"/>
    <property type="match status" value="1"/>
</dbReference>
<dbReference type="SUPFAM" id="SSF52374">
    <property type="entry name" value="Nucleotidylyl transferase"/>
    <property type="match status" value="1"/>
</dbReference>
<keyword evidence="10 15" id="KW-0067">ATP-binding</keyword>
<dbReference type="FunFam" id="3.40.50.620:FF:000075">
    <property type="entry name" value="Isoleucine--tRNA ligase"/>
    <property type="match status" value="1"/>
</dbReference>
<comment type="similarity">
    <text evidence="3 15">Belongs to the class-I aminoacyl-tRNA synthetase family. IleS type 2 subfamily.</text>
</comment>
<dbReference type="PANTHER" id="PTHR42780:SF1">
    <property type="entry name" value="ISOLEUCINE--TRNA LIGASE, CYTOPLASMIC"/>
    <property type="match status" value="1"/>
</dbReference>
<evidence type="ECO:0000313" key="19">
    <source>
        <dbReference type="Proteomes" id="UP000294902"/>
    </source>
</evidence>
<dbReference type="Gene3D" id="1.10.730.10">
    <property type="entry name" value="Isoleucyl-tRNA Synthetase, Domain 1"/>
    <property type="match status" value="1"/>
</dbReference>
<evidence type="ECO:0000256" key="4">
    <source>
        <dbReference type="ARBA" id="ARBA00011245"/>
    </source>
</evidence>
<dbReference type="Pfam" id="PF19302">
    <property type="entry name" value="DUF5915"/>
    <property type="match status" value="1"/>
</dbReference>
<dbReference type="GO" id="GO:0002161">
    <property type="term" value="F:aminoacyl-tRNA deacylase activity"/>
    <property type="evidence" value="ECO:0007669"/>
    <property type="project" value="InterPro"/>
</dbReference>
<dbReference type="GO" id="GO:0006428">
    <property type="term" value="P:isoleucyl-tRNA aminoacylation"/>
    <property type="evidence" value="ECO:0007669"/>
    <property type="project" value="UniProtKB-UniRule"/>
</dbReference>
<dbReference type="InterPro" id="IPR002300">
    <property type="entry name" value="aa-tRNA-synth_Ia"/>
</dbReference>
<dbReference type="HAMAP" id="MF_02003">
    <property type="entry name" value="Ile_tRNA_synth_type2"/>
    <property type="match status" value="1"/>
</dbReference>
<dbReference type="GO" id="GO:0008270">
    <property type="term" value="F:zinc ion binding"/>
    <property type="evidence" value="ECO:0007669"/>
    <property type="project" value="UniProtKB-UniRule"/>
</dbReference>
<evidence type="ECO:0000256" key="13">
    <source>
        <dbReference type="ARBA" id="ARBA00025217"/>
    </source>
</evidence>
<evidence type="ECO:0000256" key="7">
    <source>
        <dbReference type="ARBA" id="ARBA00022723"/>
    </source>
</evidence>
<feature type="short sequence motif" description="'KMSKS' region" evidence="15">
    <location>
        <begin position="591"/>
        <end position="595"/>
    </location>
</feature>
<dbReference type="InterPro" id="IPR002301">
    <property type="entry name" value="Ile-tRNA-ligase"/>
</dbReference>
<gene>
    <name evidence="15" type="primary">ileS</name>
    <name evidence="18" type="ORF">EDC18_10764</name>
</gene>
<dbReference type="SUPFAM" id="SSF50677">
    <property type="entry name" value="ValRS/IleRS/LeuRS editing domain"/>
    <property type="match status" value="1"/>
</dbReference>
<evidence type="ECO:0000256" key="1">
    <source>
        <dbReference type="ARBA" id="ARBA00001947"/>
    </source>
</evidence>
<accession>A0A4R3MKK2</accession>
<name>A0A4R3MKK2_9FIRM</name>
<evidence type="ECO:0000256" key="12">
    <source>
        <dbReference type="ARBA" id="ARBA00023146"/>
    </source>
</evidence>
<dbReference type="Pfam" id="PF00133">
    <property type="entry name" value="tRNA-synt_1"/>
    <property type="match status" value="1"/>
</dbReference>
<feature type="domain" description="Methionyl/Valyl/Leucyl/Isoleucyl-tRNA synthetase anticodon-binding" evidence="17">
    <location>
        <begin position="678"/>
        <end position="827"/>
    </location>
</feature>
<evidence type="ECO:0000256" key="15">
    <source>
        <dbReference type="HAMAP-Rule" id="MF_02003"/>
    </source>
</evidence>
<dbReference type="GO" id="GO:0005524">
    <property type="term" value="F:ATP binding"/>
    <property type="evidence" value="ECO:0007669"/>
    <property type="project" value="UniProtKB-UniRule"/>
</dbReference>
<evidence type="ECO:0000256" key="8">
    <source>
        <dbReference type="ARBA" id="ARBA00022741"/>
    </source>
</evidence>
<evidence type="ECO:0000256" key="2">
    <source>
        <dbReference type="ARBA" id="ARBA00004496"/>
    </source>
</evidence>
<evidence type="ECO:0000256" key="6">
    <source>
        <dbReference type="ARBA" id="ARBA00022598"/>
    </source>
</evidence>
<comment type="domain">
    <text evidence="15">IleRS has two distinct active sites: one for aminoacylation and one for editing. The misactivated valine is translocated from the active site to the editing site, which sterically excludes the correctly activated isoleucine. The single editing site contains two valyl binding pockets, one specific for each substrate (Val-AMP or Val-tRNA(Ile)).</text>
</comment>
<organism evidence="18 19">
    <name type="scientific">Natranaerovirga pectinivora</name>
    <dbReference type="NCBI Taxonomy" id="682400"/>
    <lineage>
        <taxon>Bacteria</taxon>
        <taxon>Bacillati</taxon>
        <taxon>Bacillota</taxon>
        <taxon>Clostridia</taxon>
        <taxon>Lachnospirales</taxon>
        <taxon>Natranaerovirgaceae</taxon>
        <taxon>Natranaerovirga</taxon>
    </lineage>
</organism>
<dbReference type="Pfam" id="PF08264">
    <property type="entry name" value="Anticodon_1"/>
    <property type="match status" value="1"/>
</dbReference>
<dbReference type="CDD" id="cd07961">
    <property type="entry name" value="Anticodon_Ia_Ile_ABEc"/>
    <property type="match status" value="1"/>
</dbReference>
<dbReference type="InterPro" id="IPR033709">
    <property type="entry name" value="Anticodon_Ile_ABEc"/>
</dbReference>
<comment type="subcellular location">
    <subcellularLocation>
        <location evidence="2 15">Cytoplasm</location>
    </subcellularLocation>
</comment>
<keyword evidence="5 15" id="KW-0963">Cytoplasm</keyword>
<keyword evidence="8 15" id="KW-0547">Nucleotide-binding</keyword>
<dbReference type="PANTHER" id="PTHR42780">
    <property type="entry name" value="SOLEUCYL-TRNA SYNTHETASE"/>
    <property type="match status" value="1"/>
</dbReference>
<dbReference type="EMBL" id="SMAL01000007">
    <property type="protein sequence ID" value="TCT13995.1"/>
    <property type="molecule type" value="Genomic_DNA"/>
</dbReference>
<dbReference type="RefSeq" id="WP_132252862.1">
    <property type="nucleotide sequence ID" value="NZ_SMAL01000007.1"/>
</dbReference>
<evidence type="ECO:0000256" key="14">
    <source>
        <dbReference type="ARBA" id="ARBA00048359"/>
    </source>
</evidence>
<dbReference type="FunFam" id="3.40.50.620:FF:000063">
    <property type="entry name" value="Isoleucine--tRNA ligase"/>
    <property type="match status" value="1"/>
</dbReference>
<dbReference type="SUPFAM" id="SSF47323">
    <property type="entry name" value="Anticodon-binding domain of a subclass of class I aminoacyl-tRNA synthetases"/>
    <property type="match status" value="2"/>
</dbReference>
<keyword evidence="19" id="KW-1185">Reference proteome</keyword>
<dbReference type="InterPro" id="IPR023586">
    <property type="entry name" value="Ile-tRNA-ligase_type2"/>
</dbReference>
<comment type="subunit">
    <text evidence="4 15">Monomer.</text>
</comment>
<dbReference type="InterPro" id="IPR009008">
    <property type="entry name" value="Val/Leu/Ile-tRNA-synth_edit"/>
</dbReference>
<dbReference type="OrthoDB" id="9810365at2"/>
<dbReference type="InterPro" id="IPR009080">
    <property type="entry name" value="tRNAsynth_Ia_anticodon-bd"/>
</dbReference>
<sequence>MYEKVSTNLNFVEREKKVLDFWKENEVFEKSIDFRKEGPTYTFYDGPPTANGKPHIGHVLTRVIKDLIPRYRTMKGYKVLRKAGWDTHGLPVELEVEKLLGLDGKDQIEEYGLEPFINQCKESVWKYKGMWEDFSGKVGFWADMDDPYVTYDNNYIESIWWALRQIWDKGLLYKGHKIVPYCARCGTPLSSHEVAQGYKDVKEASAIAKFRLKDKEDEFFLAWTTTPWTLPSNVALCVNPNETYVKIKLEDGYYILAEELVSKVVGELEYEVIEKYKGKDLEYKEYEPLFDFAQVEGKAFYVTCADFVTLSDGTGIVHIAPAFGEDDSQVGRKYELPFVQLVDEKGEFVPEAAPYTGKFAKDADPQIIKDLTEKGLLFKSLDYEHSYPHCWRCDTPLLYYAKDTWFVKMTEVKERLIANNNKINWLPESIGKRRFGDWLNNVLDWGLSRDRYWGTPLNIWECECGHRHSVGSIEELKSMSDNCPDDIELHRPYIDEVLINCEKCSSKMKRVDVVIDCWFDSGAMPFAQWHYPFENKEIFEDNFPADFISEAVDQTRGWFYSLLAISTLLFDEPAFKNVIVLGLVQDENGQKMSKSKGNAVDPFEALEKYGADAIRWYFYVNSAPWLPNRFYDDAVVEGQRKFMGTLWNTYAFYVLYANIDQFDPTQYKLEYDKLNQMDKWLLSKLNTLIKTVDTNLDNYRITESARALQEFVDDLSNWYVRRSRERFWQKDMPQDKINAYMTLYTTLTTLTKVSAPFIPFMAEEIYKNLVTNFSKEEPISVHLCDFPVVNEEIIDTKLEENMDLVLQIVVQGRACRNSANIKNRQPIGTMYVGAKNQLEDSYKEIIAEELNIKEVIFLEDMSAFTSYAFKPQLKTLGPKYGKLIQQIRQGLSEVDGNNAMNELKANGKLILNIEGQEIELLEEDLLIEAVEKEGFVTDSDKDVTVVLDTNLTETLIEEGYVREVISKIQTMRKEAGFEVTDHIKVFYQNNDKLVAIIEKNKEEIIDEVLAKEANVGKDESGYSKEWNINGEEVELTVVKVS</sequence>
<evidence type="ECO:0000256" key="3">
    <source>
        <dbReference type="ARBA" id="ARBA00007078"/>
    </source>
</evidence>
<keyword evidence="12 15" id="KW-0030">Aminoacyl-tRNA synthetase</keyword>
<dbReference type="GO" id="GO:0004822">
    <property type="term" value="F:isoleucine-tRNA ligase activity"/>
    <property type="evidence" value="ECO:0007669"/>
    <property type="project" value="UniProtKB-UniRule"/>
</dbReference>
<dbReference type="CDD" id="cd00818">
    <property type="entry name" value="IleRS_core"/>
    <property type="match status" value="1"/>
</dbReference>
<protein>
    <recommendedName>
        <fullName evidence="15">Isoleucine--tRNA ligase</fullName>
        <ecNumber evidence="15">6.1.1.5</ecNumber>
    </recommendedName>
    <alternativeName>
        <fullName evidence="15">Isoleucyl-tRNA synthetase</fullName>
        <shortName evidence="15">IleRS</shortName>
    </alternativeName>
</protein>
<evidence type="ECO:0000256" key="5">
    <source>
        <dbReference type="ARBA" id="ARBA00022490"/>
    </source>
</evidence>
<evidence type="ECO:0000256" key="10">
    <source>
        <dbReference type="ARBA" id="ARBA00022840"/>
    </source>
</evidence>
<dbReference type="InterPro" id="IPR014729">
    <property type="entry name" value="Rossmann-like_a/b/a_fold"/>
</dbReference>
<dbReference type="GO" id="GO:0005737">
    <property type="term" value="C:cytoplasm"/>
    <property type="evidence" value="ECO:0007669"/>
    <property type="project" value="UniProtKB-SubCell"/>
</dbReference>
<keyword evidence="7 15" id="KW-0479">Metal-binding</keyword>